<evidence type="ECO:0000256" key="7">
    <source>
        <dbReference type="ARBA" id="ARBA00022729"/>
    </source>
</evidence>
<evidence type="ECO:0000259" key="16">
    <source>
        <dbReference type="PROSITE" id="PS50106"/>
    </source>
</evidence>
<evidence type="ECO:0000256" key="2">
    <source>
        <dbReference type="ARBA" id="ARBA00004418"/>
    </source>
</evidence>
<feature type="active site" description="Charge relay system" evidence="14">
    <location>
        <position position="243"/>
    </location>
</feature>
<dbReference type="PANTHER" id="PTHR22939">
    <property type="entry name" value="SERINE PROTEASE FAMILY S1C HTRA-RELATED"/>
    <property type="match status" value="1"/>
</dbReference>
<accession>A0A857FRC4</accession>
<dbReference type="InterPro" id="IPR001478">
    <property type="entry name" value="PDZ"/>
</dbReference>
<keyword evidence="12" id="KW-0346">Stress response</keyword>
<dbReference type="InterPro" id="IPR036034">
    <property type="entry name" value="PDZ_sf"/>
</dbReference>
<feature type="active site" description="Charge relay system" evidence="14">
    <location>
        <position position="139"/>
    </location>
</feature>
<dbReference type="PROSITE" id="PS50106">
    <property type="entry name" value="PDZ"/>
    <property type="match status" value="2"/>
</dbReference>
<dbReference type="AlphaFoldDB" id="A0A857FRC4"/>
<dbReference type="EMBL" id="CP041348">
    <property type="protein sequence ID" value="QHC35004.1"/>
    <property type="molecule type" value="Genomic_DNA"/>
</dbReference>
<dbReference type="Gene3D" id="2.30.42.10">
    <property type="match status" value="2"/>
</dbReference>
<dbReference type="EC" id="3.4.21.107" evidence="4"/>
<sequence>MLRDAMSDVVRSNTLSPRRFRTRLLASLVASTVAGAGLVCAPVARADETGVIRPDTQIQQLPNFVNLVKQVKPAVVSITARIKDADTGEEMGGGGGGMQGGFPFPFPFQMMPQQAHRTVEARGSGFVISPDGYVVTNNHVVKGATKVTVTLDDGTALPAKIVGRDSKTDIALLKVSPSGKLRFIELGDSDKVEPGEWVVAVGNPYGLGGTVTAGIVSARGRDIGDGPYDSFIQVDAPINRGNSGGPLFTQDGKVVGVNTAILSPSGGSIGIGFAIPSDTVKNIVEQLEKTGHVTRGYLGVTAQEITPSMASALGLKPSATGAPATGALVASVSVGSPAEKAGLKAGDVVTQLNGQNIDTPHTLAVNVASITPGTKASLSYLRNNKPQTATVLISSLGKGSTADGTVGDNAHDADKGPKLGVTLAPLTPDLRQQLGLEESVRGVVVSDVQPGSPAEQAGIHAGDVIQAVGEVPVENPRATVSAIRQAFQANHSVLLRVVRNGQSVFVAVSPNADDNDAPTGDDDDQ</sequence>
<dbReference type="OrthoDB" id="9758917at2"/>
<comment type="subcellular location">
    <subcellularLocation>
        <location evidence="2">Periplasm</location>
    </subcellularLocation>
</comment>
<dbReference type="PRINTS" id="PR00834">
    <property type="entry name" value="PROTEASES2C"/>
</dbReference>
<evidence type="ECO:0000256" key="8">
    <source>
        <dbReference type="ARBA" id="ARBA00022737"/>
    </source>
</evidence>
<evidence type="ECO:0000256" key="15">
    <source>
        <dbReference type="PIRSR" id="PIRSR611782-2"/>
    </source>
</evidence>
<feature type="binding site" evidence="15">
    <location>
        <begin position="241"/>
        <end position="243"/>
    </location>
    <ligand>
        <name>substrate</name>
    </ligand>
</feature>
<evidence type="ECO:0000256" key="10">
    <source>
        <dbReference type="ARBA" id="ARBA00022801"/>
    </source>
</evidence>
<organism evidence="17 18">
    <name type="scientific">Komagataeibacter xylinus</name>
    <name type="common">Gluconacetobacter xylinus</name>
    <dbReference type="NCBI Taxonomy" id="28448"/>
    <lineage>
        <taxon>Bacteria</taxon>
        <taxon>Pseudomonadati</taxon>
        <taxon>Pseudomonadota</taxon>
        <taxon>Alphaproteobacteria</taxon>
        <taxon>Acetobacterales</taxon>
        <taxon>Acetobacteraceae</taxon>
        <taxon>Komagataeibacter</taxon>
    </lineage>
</organism>
<evidence type="ECO:0000256" key="1">
    <source>
        <dbReference type="ARBA" id="ARBA00001772"/>
    </source>
</evidence>
<evidence type="ECO:0000256" key="4">
    <source>
        <dbReference type="ARBA" id="ARBA00013035"/>
    </source>
</evidence>
<feature type="binding site" evidence="15">
    <location>
        <position position="139"/>
    </location>
    <ligand>
        <name>substrate</name>
    </ligand>
</feature>
<evidence type="ECO:0000313" key="17">
    <source>
        <dbReference type="EMBL" id="QHC35004.1"/>
    </source>
</evidence>
<dbReference type="InterPro" id="IPR009003">
    <property type="entry name" value="Peptidase_S1_PA"/>
</dbReference>
<comment type="similarity">
    <text evidence="3">Belongs to the peptidase S1C family.</text>
</comment>
<feature type="domain" description="PDZ" evidence="16">
    <location>
        <begin position="414"/>
        <end position="501"/>
    </location>
</feature>
<name>A0A857FRC4_KOMXY</name>
<dbReference type="GO" id="GO:0042597">
    <property type="term" value="C:periplasmic space"/>
    <property type="evidence" value="ECO:0007669"/>
    <property type="project" value="UniProtKB-SubCell"/>
</dbReference>
<evidence type="ECO:0000256" key="14">
    <source>
        <dbReference type="PIRSR" id="PIRSR611782-1"/>
    </source>
</evidence>
<dbReference type="NCBIfam" id="TIGR02037">
    <property type="entry name" value="degP_htrA_DO"/>
    <property type="match status" value="1"/>
</dbReference>
<feature type="domain" description="PDZ" evidence="16">
    <location>
        <begin position="299"/>
        <end position="357"/>
    </location>
</feature>
<evidence type="ECO:0000256" key="13">
    <source>
        <dbReference type="ARBA" id="ARBA00032850"/>
    </source>
</evidence>
<gene>
    <name evidence="17" type="ORF">FMA36_05345</name>
</gene>
<dbReference type="CDD" id="cd10839">
    <property type="entry name" value="cpPDZ1_DegP-like"/>
    <property type="match status" value="1"/>
</dbReference>
<reference evidence="17 18" key="1">
    <citation type="journal article" date="2020" name="Carbohydr. Polym.">
        <title>Characterization and optimization of production of bacterial cellulose from strain CGMCC 17276 based on whole-genome analysis.</title>
        <authorList>
            <person name="Lu T."/>
            <person name="Gao H."/>
            <person name="Liao B."/>
            <person name="Wu J."/>
            <person name="Zhang W."/>
            <person name="Huang J."/>
            <person name="Liu M."/>
            <person name="Huang J."/>
            <person name="Chang Z."/>
            <person name="Jin M."/>
            <person name="Yi Z."/>
            <person name="Jiang D."/>
        </authorList>
    </citation>
    <scope>NUCLEOTIDE SEQUENCE [LARGE SCALE GENOMIC DNA]</scope>
    <source>
        <strain evidence="17 18">CGMCC 17276</strain>
    </source>
</reference>
<keyword evidence="6 17" id="KW-0645">Protease</keyword>
<keyword evidence="9" id="KW-0574">Periplasm</keyword>
<dbReference type="GO" id="GO:0006508">
    <property type="term" value="P:proteolysis"/>
    <property type="evidence" value="ECO:0007669"/>
    <property type="project" value="UniProtKB-KW"/>
</dbReference>
<evidence type="ECO:0000313" key="18">
    <source>
        <dbReference type="Proteomes" id="UP000464674"/>
    </source>
</evidence>
<keyword evidence="7" id="KW-0732">Signal</keyword>
<dbReference type="PANTHER" id="PTHR22939:SF130">
    <property type="entry name" value="PERIPLASMIC SERINE ENDOPROTEASE DEGP-LIKE-RELATED"/>
    <property type="match status" value="1"/>
</dbReference>
<evidence type="ECO:0000256" key="6">
    <source>
        <dbReference type="ARBA" id="ARBA00022670"/>
    </source>
</evidence>
<dbReference type="SUPFAM" id="SSF50494">
    <property type="entry name" value="Trypsin-like serine proteases"/>
    <property type="match status" value="1"/>
</dbReference>
<evidence type="ECO:0000256" key="3">
    <source>
        <dbReference type="ARBA" id="ARBA00010541"/>
    </source>
</evidence>
<keyword evidence="10" id="KW-0378">Hydrolase</keyword>
<dbReference type="Gene3D" id="2.40.10.120">
    <property type="match status" value="1"/>
</dbReference>
<comment type="catalytic activity">
    <reaction evidence="1">
        <text>Acts on substrates that are at least partially unfolded. The cleavage site P1 residue is normally between a pair of hydrophobic residues, such as Val-|-Val.</text>
        <dbReference type="EC" id="3.4.21.107"/>
    </reaction>
</comment>
<evidence type="ECO:0000256" key="11">
    <source>
        <dbReference type="ARBA" id="ARBA00022825"/>
    </source>
</evidence>
<dbReference type="RefSeq" id="WP_159261364.1">
    <property type="nucleotide sequence ID" value="NZ_CP041348.1"/>
</dbReference>
<evidence type="ECO:0000256" key="5">
    <source>
        <dbReference type="ARBA" id="ARBA00013958"/>
    </source>
</evidence>
<dbReference type="InterPro" id="IPR011782">
    <property type="entry name" value="Pept_S1C_Do"/>
</dbReference>
<feature type="binding site" evidence="15">
    <location>
        <position position="169"/>
    </location>
    <ligand>
        <name>substrate</name>
    </ligand>
</feature>
<dbReference type="InterPro" id="IPR001940">
    <property type="entry name" value="Peptidase_S1C"/>
</dbReference>
<dbReference type="SUPFAM" id="SSF50156">
    <property type="entry name" value="PDZ domain-like"/>
    <property type="match status" value="2"/>
</dbReference>
<dbReference type="SMART" id="SM00228">
    <property type="entry name" value="PDZ"/>
    <property type="match status" value="2"/>
</dbReference>
<feature type="active site" description="Charge relay system" evidence="14">
    <location>
        <position position="169"/>
    </location>
</feature>
<dbReference type="Proteomes" id="UP000464674">
    <property type="component" value="Chromosome"/>
</dbReference>
<evidence type="ECO:0000256" key="12">
    <source>
        <dbReference type="ARBA" id="ARBA00023016"/>
    </source>
</evidence>
<keyword evidence="11" id="KW-0720">Serine protease</keyword>
<dbReference type="Pfam" id="PF13365">
    <property type="entry name" value="Trypsin_2"/>
    <property type="match status" value="1"/>
</dbReference>
<evidence type="ECO:0000256" key="9">
    <source>
        <dbReference type="ARBA" id="ARBA00022764"/>
    </source>
</evidence>
<protein>
    <recommendedName>
        <fullName evidence="5">Probable periplasmic serine endoprotease DegP-like</fullName>
        <ecNumber evidence="4">3.4.21.107</ecNumber>
    </recommendedName>
    <alternativeName>
        <fullName evidence="13">Protease Do</fullName>
    </alternativeName>
</protein>
<proteinExistence type="inferred from homology"/>
<keyword evidence="8" id="KW-0677">Repeat</keyword>
<dbReference type="GO" id="GO:0004252">
    <property type="term" value="F:serine-type endopeptidase activity"/>
    <property type="evidence" value="ECO:0007669"/>
    <property type="project" value="InterPro"/>
</dbReference>
<dbReference type="Pfam" id="PF13180">
    <property type="entry name" value="PDZ_2"/>
    <property type="match status" value="2"/>
</dbReference>